<evidence type="ECO:0000256" key="6">
    <source>
        <dbReference type="ARBA" id="ARBA00023136"/>
    </source>
</evidence>
<keyword evidence="5 7" id="KW-1133">Transmembrane helix</keyword>
<feature type="transmembrane region" description="Helical" evidence="7">
    <location>
        <begin position="246"/>
        <end position="265"/>
    </location>
</feature>
<evidence type="ECO:0000256" key="4">
    <source>
        <dbReference type="ARBA" id="ARBA00022801"/>
    </source>
</evidence>
<evidence type="ECO:0000259" key="8">
    <source>
        <dbReference type="Pfam" id="PF01694"/>
    </source>
</evidence>
<keyword evidence="4" id="KW-0378">Hydrolase</keyword>
<organism evidence="9 10">
    <name type="scientific">Nocardioides ganghwensis</name>
    <dbReference type="NCBI Taxonomy" id="252230"/>
    <lineage>
        <taxon>Bacteria</taxon>
        <taxon>Bacillati</taxon>
        <taxon>Actinomycetota</taxon>
        <taxon>Actinomycetes</taxon>
        <taxon>Propionibacteriales</taxon>
        <taxon>Nocardioidaceae</taxon>
        <taxon>Nocardioides</taxon>
    </lineage>
</organism>
<dbReference type="SUPFAM" id="SSF144091">
    <property type="entry name" value="Rhomboid-like"/>
    <property type="match status" value="1"/>
</dbReference>
<dbReference type="GO" id="GO:0016020">
    <property type="term" value="C:membrane"/>
    <property type="evidence" value="ECO:0007669"/>
    <property type="project" value="UniProtKB-SubCell"/>
</dbReference>
<feature type="transmembrane region" description="Helical" evidence="7">
    <location>
        <begin position="195"/>
        <end position="213"/>
    </location>
</feature>
<protein>
    <submittedName>
        <fullName evidence="9">Rhomboid family intramembrane serine protease</fullName>
    </submittedName>
</protein>
<proteinExistence type="inferred from homology"/>
<dbReference type="OrthoDB" id="9807874at2"/>
<dbReference type="GO" id="GO:0006508">
    <property type="term" value="P:proteolysis"/>
    <property type="evidence" value="ECO:0007669"/>
    <property type="project" value="UniProtKB-KW"/>
</dbReference>
<feature type="transmembrane region" description="Helical" evidence="7">
    <location>
        <begin position="219"/>
        <end position="237"/>
    </location>
</feature>
<dbReference type="Proteomes" id="UP000293291">
    <property type="component" value="Unassembled WGS sequence"/>
</dbReference>
<keyword evidence="9" id="KW-0645">Protease</keyword>
<dbReference type="EMBL" id="SDWU01000015">
    <property type="protein sequence ID" value="RYC00304.1"/>
    <property type="molecule type" value="Genomic_DNA"/>
</dbReference>
<evidence type="ECO:0000256" key="2">
    <source>
        <dbReference type="ARBA" id="ARBA00009045"/>
    </source>
</evidence>
<dbReference type="InterPro" id="IPR022764">
    <property type="entry name" value="Peptidase_S54_rhomboid_dom"/>
</dbReference>
<gene>
    <name evidence="9" type="ORF">EUA07_14305</name>
</gene>
<feature type="transmembrane region" description="Helical" evidence="7">
    <location>
        <begin position="294"/>
        <end position="317"/>
    </location>
</feature>
<comment type="subcellular location">
    <subcellularLocation>
        <location evidence="1">Membrane</location>
        <topology evidence="1">Multi-pass membrane protein</topology>
    </subcellularLocation>
</comment>
<dbReference type="Pfam" id="PF01694">
    <property type="entry name" value="Rhomboid"/>
    <property type="match status" value="1"/>
</dbReference>
<dbReference type="InterPro" id="IPR035952">
    <property type="entry name" value="Rhomboid-like_sf"/>
</dbReference>
<feature type="domain" description="Peptidase S54 rhomboid" evidence="8">
    <location>
        <begin position="153"/>
        <end position="285"/>
    </location>
</feature>
<evidence type="ECO:0000256" key="3">
    <source>
        <dbReference type="ARBA" id="ARBA00022692"/>
    </source>
</evidence>
<feature type="transmembrane region" description="Helical" evidence="7">
    <location>
        <begin position="168"/>
        <end position="188"/>
    </location>
</feature>
<keyword evidence="10" id="KW-1185">Reference proteome</keyword>
<feature type="transmembrane region" description="Helical" evidence="7">
    <location>
        <begin position="81"/>
        <end position="102"/>
    </location>
</feature>
<dbReference type="GO" id="GO:0004252">
    <property type="term" value="F:serine-type endopeptidase activity"/>
    <property type="evidence" value="ECO:0007669"/>
    <property type="project" value="InterPro"/>
</dbReference>
<sequence>MTQPPERPTEDQAAAGVPTCYRHPDRETWIRCQRCDKSICPDCMRDAAVGFQCPDCVKQANKGSRQNRALYGGERSADPRLTTFVLIGINALVWLAITATGGGSSRLANLFSLTPTGRCELTDGSGRFYPGVPDEATCSTLPFTQWHAGVADGAWWQLMTSVFTHVEIWHLALNMLAVFILGPMLEGIVGRTRFLAVYLISGLASSALVMWLSSEFSSTVGASGAIFGLLGALLVVARKARVNSQWLVQNLVLGVVITVVGWRFISWQGHLGGLVGGALAAAVVAYAPQARRSLVQWVGLGVLAVVLVVLALVRAAALA</sequence>
<accession>A0A4Q2SD46</accession>
<evidence type="ECO:0000256" key="1">
    <source>
        <dbReference type="ARBA" id="ARBA00004141"/>
    </source>
</evidence>
<dbReference type="PANTHER" id="PTHR43731:SF14">
    <property type="entry name" value="PRESENILIN-ASSOCIATED RHOMBOID-LIKE PROTEIN, MITOCHONDRIAL"/>
    <property type="match status" value="1"/>
</dbReference>
<keyword evidence="6 7" id="KW-0472">Membrane</keyword>
<keyword evidence="3 7" id="KW-0812">Transmembrane</keyword>
<feature type="transmembrane region" description="Helical" evidence="7">
    <location>
        <begin position="271"/>
        <end position="287"/>
    </location>
</feature>
<evidence type="ECO:0000256" key="5">
    <source>
        <dbReference type="ARBA" id="ARBA00022989"/>
    </source>
</evidence>
<evidence type="ECO:0000313" key="10">
    <source>
        <dbReference type="Proteomes" id="UP000293291"/>
    </source>
</evidence>
<comment type="caution">
    <text evidence="9">The sequence shown here is derived from an EMBL/GenBank/DDBJ whole genome shotgun (WGS) entry which is preliminary data.</text>
</comment>
<reference evidence="9 10" key="1">
    <citation type="submission" date="2019-01" db="EMBL/GenBank/DDBJ databases">
        <title>Novel species of Nocardioides.</title>
        <authorList>
            <person name="Liu Q."/>
            <person name="Xin Y.-H."/>
        </authorList>
    </citation>
    <scope>NUCLEOTIDE SEQUENCE [LARGE SCALE GENOMIC DNA]</scope>
    <source>
        <strain evidence="9 10">CGMCC 4.6875</strain>
    </source>
</reference>
<dbReference type="PANTHER" id="PTHR43731">
    <property type="entry name" value="RHOMBOID PROTEASE"/>
    <property type="match status" value="1"/>
</dbReference>
<dbReference type="InterPro" id="IPR050925">
    <property type="entry name" value="Rhomboid_protease_S54"/>
</dbReference>
<dbReference type="AlphaFoldDB" id="A0A4Q2SD46"/>
<name>A0A4Q2SD46_9ACTN</name>
<comment type="similarity">
    <text evidence="2">Belongs to the peptidase S54 family.</text>
</comment>
<evidence type="ECO:0000313" key="9">
    <source>
        <dbReference type="EMBL" id="RYC00304.1"/>
    </source>
</evidence>
<dbReference type="Gene3D" id="1.20.1540.10">
    <property type="entry name" value="Rhomboid-like"/>
    <property type="match status" value="1"/>
</dbReference>
<dbReference type="RefSeq" id="WP_129455855.1">
    <property type="nucleotide sequence ID" value="NZ_JACXYX010000016.1"/>
</dbReference>
<evidence type="ECO:0000256" key="7">
    <source>
        <dbReference type="SAM" id="Phobius"/>
    </source>
</evidence>